<evidence type="ECO:0000256" key="2">
    <source>
        <dbReference type="ARBA" id="ARBA00023015"/>
    </source>
</evidence>
<keyword evidence="5" id="KW-0539">Nucleus</keyword>
<comment type="subcellular location">
    <subcellularLocation>
        <location evidence="1">Nucleus</location>
    </subcellularLocation>
</comment>
<evidence type="ECO:0000256" key="4">
    <source>
        <dbReference type="ARBA" id="ARBA00023163"/>
    </source>
</evidence>
<keyword evidence="3" id="KW-0238">DNA-binding</keyword>
<dbReference type="InterPro" id="IPR051089">
    <property type="entry name" value="prtT"/>
</dbReference>
<dbReference type="Pfam" id="PF00172">
    <property type="entry name" value="Zn_clus"/>
    <property type="match status" value="1"/>
</dbReference>
<dbReference type="PROSITE" id="PS50048">
    <property type="entry name" value="ZN2_CY6_FUNGAL_2"/>
    <property type="match status" value="1"/>
</dbReference>
<reference evidence="7" key="1">
    <citation type="journal article" date="2020" name="Stud. Mycol.">
        <title>101 Dothideomycetes genomes: a test case for predicting lifestyles and emergence of pathogens.</title>
        <authorList>
            <person name="Haridas S."/>
            <person name="Albert R."/>
            <person name="Binder M."/>
            <person name="Bloem J."/>
            <person name="Labutti K."/>
            <person name="Salamov A."/>
            <person name="Andreopoulos B."/>
            <person name="Baker S."/>
            <person name="Barry K."/>
            <person name="Bills G."/>
            <person name="Bluhm B."/>
            <person name="Cannon C."/>
            <person name="Castanera R."/>
            <person name="Culley D."/>
            <person name="Daum C."/>
            <person name="Ezra D."/>
            <person name="Gonzalez J."/>
            <person name="Henrissat B."/>
            <person name="Kuo A."/>
            <person name="Liang C."/>
            <person name="Lipzen A."/>
            <person name="Lutzoni F."/>
            <person name="Magnuson J."/>
            <person name="Mondo S."/>
            <person name="Nolan M."/>
            <person name="Ohm R."/>
            <person name="Pangilinan J."/>
            <person name="Park H.-J."/>
            <person name="Ramirez L."/>
            <person name="Alfaro M."/>
            <person name="Sun H."/>
            <person name="Tritt A."/>
            <person name="Yoshinaga Y."/>
            <person name="Zwiers L.-H."/>
            <person name="Turgeon B."/>
            <person name="Goodwin S."/>
            <person name="Spatafora J."/>
            <person name="Crous P."/>
            <person name="Grigoriev I."/>
        </authorList>
    </citation>
    <scope>NUCLEOTIDE SEQUENCE</scope>
    <source>
        <strain evidence="7">CBS 113818</strain>
    </source>
</reference>
<evidence type="ECO:0000259" key="6">
    <source>
        <dbReference type="PROSITE" id="PS50048"/>
    </source>
</evidence>
<name>A0A6A7A7C9_9PLEO</name>
<keyword evidence="2" id="KW-0805">Transcription regulation</keyword>
<dbReference type="SMART" id="SM00066">
    <property type="entry name" value="GAL4"/>
    <property type="match status" value="1"/>
</dbReference>
<evidence type="ECO:0000256" key="5">
    <source>
        <dbReference type="ARBA" id="ARBA00023242"/>
    </source>
</evidence>
<proteinExistence type="predicted"/>
<dbReference type="PROSITE" id="PS00463">
    <property type="entry name" value="ZN2_CY6_FUNGAL_1"/>
    <property type="match status" value="1"/>
</dbReference>
<dbReference type="GO" id="GO:0008270">
    <property type="term" value="F:zinc ion binding"/>
    <property type="evidence" value="ECO:0007669"/>
    <property type="project" value="InterPro"/>
</dbReference>
<dbReference type="Gene3D" id="4.10.240.10">
    <property type="entry name" value="Zn(2)-C6 fungal-type DNA-binding domain"/>
    <property type="match status" value="1"/>
</dbReference>
<evidence type="ECO:0000313" key="7">
    <source>
        <dbReference type="EMBL" id="KAF2829182.1"/>
    </source>
</evidence>
<dbReference type="PANTHER" id="PTHR31845">
    <property type="entry name" value="FINGER DOMAIN PROTEIN, PUTATIVE-RELATED"/>
    <property type="match status" value="1"/>
</dbReference>
<dbReference type="GO" id="GO:0000981">
    <property type="term" value="F:DNA-binding transcription factor activity, RNA polymerase II-specific"/>
    <property type="evidence" value="ECO:0007669"/>
    <property type="project" value="InterPro"/>
</dbReference>
<dbReference type="CDD" id="cd12148">
    <property type="entry name" value="fungal_TF_MHR"/>
    <property type="match status" value="1"/>
</dbReference>
<gene>
    <name evidence="7" type="ORF">CC86DRAFT_368241</name>
</gene>
<evidence type="ECO:0000256" key="1">
    <source>
        <dbReference type="ARBA" id="ARBA00004123"/>
    </source>
</evidence>
<organism evidence="7 8">
    <name type="scientific">Ophiobolus disseminans</name>
    <dbReference type="NCBI Taxonomy" id="1469910"/>
    <lineage>
        <taxon>Eukaryota</taxon>
        <taxon>Fungi</taxon>
        <taxon>Dikarya</taxon>
        <taxon>Ascomycota</taxon>
        <taxon>Pezizomycotina</taxon>
        <taxon>Dothideomycetes</taxon>
        <taxon>Pleosporomycetidae</taxon>
        <taxon>Pleosporales</taxon>
        <taxon>Pleosporineae</taxon>
        <taxon>Phaeosphaeriaceae</taxon>
        <taxon>Ophiobolus</taxon>
    </lineage>
</organism>
<dbReference type="Proteomes" id="UP000799424">
    <property type="component" value="Unassembled WGS sequence"/>
</dbReference>
<dbReference type="PANTHER" id="PTHR31845:SF39">
    <property type="entry name" value="TRANSCRIPTION FACTOR PBCR-RELATED"/>
    <property type="match status" value="1"/>
</dbReference>
<keyword evidence="8" id="KW-1185">Reference proteome</keyword>
<dbReference type="CDD" id="cd00067">
    <property type="entry name" value="GAL4"/>
    <property type="match status" value="1"/>
</dbReference>
<feature type="domain" description="Zn(2)-C6 fungal-type" evidence="6">
    <location>
        <begin position="7"/>
        <end position="39"/>
    </location>
</feature>
<dbReference type="SUPFAM" id="SSF57701">
    <property type="entry name" value="Zn2/Cys6 DNA-binding domain"/>
    <property type="match status" value="1"/>
</dbReference>
<sequence length="526" mass="59250">MRKRIRACEGCHRLKMKCDVSTSPDRPCERCSRNNLECVPAAPRLQRDRISELESEVEKLQHVLREQSISTTPSWSPGSSLDDHHHAVLTFLDSRIPMHKQQELLHSFTHQTATAWPIIRLPTGLDSIRAKSPILLLSVLAYSATQKMQDIELEVHDELVQETMRILGDEVIGRGQRSIGLVQALLVASFWNKATRTGQQGSCYQTLQLAVDMAIDIGIAGFSLQPTPAAYFCRHEDPTTLEAQRTWLACFVALETSSMSTRRPNTVPWNARHEECLLALESGGDLSDLFLCQIVRITQLIQEISDHMCLCQLATFVDCNDYGTHSTMDMLAQKVDAWAAQIPPKLASSQTLKVWWHLAMIYLYEPLLHTPANKSSFAAPFIPGRIPVKEFPTPVNVIPPLRTALTAITAHCHAIIETVTDMDPSLILSLPSFCFPPTVLYSLFILVTTFVASNDPANTYGQCLTKVDFRIEQCSLKLRTLVKGMLSVDPTMSCYTTRLFDATSWLEEWHNDYITILRRYEMISAH</sequence>
<dbReference type="EMBL" id="MU006221">
    <property type="protein sequence ID" value="KAF2829182.1"/>
    <property type="molecule type" value="Genomic_DNA"/>
</dbReference>
<protein>
    <recommendedName>
        <fullName evidence="6">Zn(2)-C6 fungal-type domain-containing protein</fullName>
    </recommendedName>
</protein>
<dbReference type="AlphaFoldDB" id="A0A6A7A7C9"/>
<evidence type="ECO:0000313" key="8">
    <source>
        <dbReference type="Proteomes" id="UP000799424"/>
    </source>
</evidence>
<dbReference type="GO" id="GO:0005634">
    <property type="term" value="C:nucleus"/>
    <property type="evidence" value="ECO:0007669"/>
    <property type="project" value="UniProtKB-SubCell"/>
</dbReference>
<dbReference type="OrthoDB" id="3365636at2759"/>
<accession>A0A6A7A7C9</accession>
<keyword evidence="4" id="KW-0804">Transcription</keyword>
<dbReference type="GO" id="GO:0000976">
    <property type="term" value="F:transcription cis-regulatory region binding"/>
    <property type="evidence" value="ECO:0007669"/>
    <property type="project" value="TreeGrafter"/>
</dbReference>
<dbReference type="InterPro" id="IPR001138">
    <property type="entry name" value="Zn2Cys6_DnaBD"/>
</dbReference>
<evidence type="ECO:0000256" key="3">
    <source>
        <dbReference type="ARBA" id="ARBA00023125"/>
    </source>
</evidence>
<dbReference type="InterPro" id="IPR036864">
    <property type="entry name" value="Zn2-C6_fun-type_DNA-bd_sf"/>
</dbReference>